<protein>
    <submittedName>
        <fullName evidence="1">Uncharacterized protein</fullName>
    </submittedName>
</protein>
<dbReference type="Proteomes" id="UP000295197">
    <property type="component" value="Unassembled WGS sequence"/>
</dbReference>
<name>A0A4R3VZP6_9SPHI</name>
<dbReference type="EMBL" id="SMBZ01000004">
    <property type="protein sequence ID" value="TCV19616.1"/>
    <property type="molecule type" value="Genomic_DNA"/>
</dbReference>
<dbReference type="AlphaFoldDB" id="A0A4R3VZP6"/>
<reference evidence="1 2" key="1">
    <citation type="submission" date="2019-03" db="EMBL/GenBank/DDBJ databases">
        <title>Genomic Encyclopedia of Type Strains, Phase IV (KMG-IV): sequencing the most valuable type-strain genomes for metagenomic binning, comparative biology and taxonomic classification.</title>
        <authorList>
            <person name="Goeker M."/>
        </authorList>
    </citation>
    <scope>NUCLEOTIDE SEQUENCE [LARGE SCALE GENOMIC DNA]</scope>
    <source>
        <strain evidence="1 2">DSM 22362</strain>
    </source>
</reference>
<sequence>MLNYLGIINLIYIFVEIVKMKISRQWKQISESISEN</sequence>
<evidence type="ECO:0000313" key="1">
    <source>
        <dbReference type="EMBL" id="TCV19616.1"/>
    </source>
</evidence>
<comment type="caution">
    <text evidence="1">The sequence shown here is derived from an EMBL/GenBank/DDBJ whole genome shotgun (WGS) entry which is preliminary data.</text>
</comment>
<keyword evidence="2" id="KW-1185">Reference proteome</keyword>
<gene>
    <name evidence="1" type="ORF">EDC17_1004138</name>
</gene>
<evidence type="ECO:0000313" key="2">
    <source>
        <dbReference type="Proteomes" id="UP000295197"/>
    </source>
</evidence>
<proteinExistence type="predicted"/>
<organism evidence="1 2">
    <name type="scientific">Sphingobacterium alimentarium</name>
    <dbReference type="NCBI Taxonomy" id="797292"/>
    <lineage>
        <taxon>Bacteria</taxon>
        <taxon>Pseudomonadati</taxon>
        <taxon>Bacteroidota</taxon>
        <taxon>Sphingobacteriia</taxon>
        <taxon>Sphingobacteriales</taxon>
        <taxon>Sphingobacteriaceae</taxon>
        <taxon>Sphingobacterium</taxon>
    </lineage>
</organism>
<accession>A0A4R3VZP6</accession>